<dbReference type="Gene3D" id="3.90.180.10">
    <property type="entry name" value="Medium-chain alcohol dehydrogenases, catalytic domain"/>
    <property type="match status" value="1"/>
</dbReference>
<dbReference type="EMBL" id="GL348718">
    <property type="protein sequence ID" value="EFH50601.1"/>
    <property type="molecule type" value="Genomic_DNA"/>
</dbReference>
<reference evidence="4" key="1">
    <citation type="journal article" date="2011" name="Nat. Genet.">
        <title>The Arabidopsis lyrata genome sequence and the basis of rapid genome size change.</title>
        <authorList>
            <person name="Hu T.T."/>
            <person name="Pattyn P."/>
            <person name="Bakker E.G."/>
            <person name="Cao J."/>
            <person name="Cheng J.-F."/>
            <person name="Clark R.M."/>
            <person name="Fahlgren N."/>
            <person name="Fawcett J.A."/>
            <person name="Grimwood J."/>
            <person name="Gundlach H."/>
            <person name="Haberer G."/>
            <person name="Hollister J.D."/>
            <person name="Ossowski S."/>
            <person name="Ottilar R.P."/>
            <person name="Salamov A.A."/>
            <person name="Schneeberger K."/>
            <person name="Spannagl M."/>
            <person name="Wang X."/>
            <person name="Yang L."/>
            <person name="Nasrallah M.E."/>
            <person name="Bergelson J."/>
            <person name="Carrington J.C."/>
            <person name="Gaut B.S."/>
            <person name="Schmutz J."/>
            <person name="Mayer K.F.X."/>
            <person name="Van de Peer Y."/>
            <person name="Grigoriev I.V."/>
            <person name="Nordborg M."/>
            <person name="Weigel D."/>
            <person name="Guo Y.-L."/>
        </authorList>
    </citation>
    <scope>NUCLEOTIDE SEQUENCE [LARGE SCALE GENOMIC DNA]</scope>
    <source>
        <strain evidence="4">cv. MN47</strain>
    </source>
</reference>
<feature type="non-terminal residue" evidence="3">
    <location>
        <position position="1"/>
    </location>
</feature>
<organism evidence="4">
    <name type="scientific">Arabidopsis lyrata subsp. lyrata</name>
    <name type="common">Lyre-leaved rock-cress</name>
    <dbReference type="NCBI Taxonomy" id="81972"/>
    <lineage>
        <taxon>Eukaryota</taxon>
        <taxon>Viridiplantae</taxon>
        <taxon>Streptophyta</taxon>
        <taxon>Embryophyta</taxon>
        <taxon>Tracheophyta</taxon>
        <taxon>Spermatophyta</taxon>
        <taxon>Magnoliopsida</taxon>
        <taxon>eudicotyledons</taxon>
        <taxon>Gunneridae</taxon>
        <taxon>Pentapetalae</taxon>
        <taxon>rosids</taxon>
        <taxon>malvids</taxon>
        <taxon>Brassicales</taxon>
        <taxon>Brassicaceae</taxon>
        <taxon>Camelineae</taxon>
        <taxon>Arabidopsis</taxon>
    </lineage>
</organism>
<dbReference type="HOGENOM" id="CLU_2009767_0_0_1"/>
<dbReference type="GO" id="GO:0016651">
    <property type="term" value="F:oxidoreductase activity, acting on NAD(P)H"/>
    <property type="evidence" value="ECO:0007669"/>
    <property type="project" value="TreeGrafter"/>
</dbReference>
<proteinExistence type="predicted"/>
<protein>
    <submittedName>
        <fullName evidence="3">Predicted protein</fullName>
    </submittedName>
</protein>
<evidence type="ECO:0000256" key="1">
    <source>
        <dbReference type="ARBA" id="ARBA00022857"/>
    </source>
</evidence>
<name>D7M5H0_ARALL</name>
<keyword evidence="2" id="KW-0560">Oxidoreductase</keyword>
<dbReference type="Proteomes" id="UP000008694">
    <property type="component" value="Unassembled WGS sequence"/>
</dbReference>
<evidence type="ECO:0000256" key="2">
    <source>
        <dbReference type="ARBA" id="ARBA00023002"/>
    </source>
</evidence>
<dbReference type="PANTHER" id="PTHR48106:SF8">
    <property type="entry name" value="OS02G0805600 PROTEIN"/>
    <property type="match status" value="1"/>
</dbReference>
<dbReference type="Pfam" id="PF13602">
    <property type="entry name" value="ADH_zinc_N_2"/>
    <property type="match status" value="1"/>
</dbReference>
<keyword evidence="4" id="KW-1185">Reference proteome</keyword>
<sequence length="124" mass="14202">VKFLRGEYETLCRISCRKSFCVGSNGEDGDCDGEAELAWIRTNARGRNLNRSRAALRQKSIENKVVVVAEVEKNVWPAIKAGKVKPVIHKYLPLPQAAEAHGLMETWMYKTWSLFCWLYVSLIW</sequence>
<accession>D7M5H0</accession>
<dbReference type="Gramene" id="Al_scaffold_0006_2643">
    <property type="protein sequence ID" value="Al_scaffold_0006_2643"/>
    <property type="gene ID" value="Al_scaffold_0006_2643"/>
</dbReference>
<evidence type="ECO:0000313" key="4">
    <source>
        <dbReference type="Proteomes" id="UP000008694"/>
    </source>
</evidence>
<dbReference type="GO" id="GO:0070402">
    <property type="term" value="F:NADPH binding"/>
    <property type="evidence" value="ECO:0007669"/>
    <property type="project" value="TreeGrafter"/>
</dbReference>
<evidence type="ECO:0000313" key="3">
    <source>
        <dbReference type="EMBL" id="EFH50601.1"/>
    </source>
</evidence>
<dbReference type="PANTHER" id="PTHR48106">
    <property type="entry name" value="QUINONE OXIDOREDUCTASE PIG3-RELATED"/>
    <property type="match status" value="1"/>
</dbReference>
<dbReference type="STRING" id="81972.D7M5H0"/>
<gene>
    <name evidence="3" type="ORF">ARALYDRAFT_662578</name>
</gene>
<dbReference type="AlphaFoldDB" id="D7M5H0"/>
<dbReference type="eggNOG" id="KOG1198">
    <property type="taxonomic scope" value="Eukaryota"/>
</dbReference>
<keyword evidence="1" id="KW-0521">NADP</keyword>